<sequence>MTALPIEADAALARLVSVWRCGEAGRRDPLLISMQARATAELQRLAPGAAARARQTFEALSDPGS</sequence>
<proteinExistence type="predicted"/>
<reference evidence="1 2" key="1">
    <citation type="submission" date="2024-06" db="EMBL/GenBank/DDBJ databases">
        <title>Sorghum-associated microbial communities from plants grown in Nebraska, USA.</title>
        <authorList>
            <person name="Schachtman D."/>
        </authorList>
    </citation>
    <scope>NUCLEOTIDE SEQUENCE [LARGE SCALE GENOMIC DNA]</scope>
    <source>
        <strain evidence="1 2">2814</strain>
    </source>
</reference>
<organism evidence="1 2">
    <name type="scientific">Brevundimonas faecalis</name>
    <dbReference type="NCBI Taxonomy" id="947378"/>
    <lineage>
        <taxon>Bacteria</taxon>
        <taxon>Pseudomonadati</taxon>
        <taxon>Pseudomonadota</taxon>
        <taxon>Alphaproteobacteria</taxon>
        <taxon>Caulobacterales</taxon>
        <taxon>Caulobacteraceae</taxon>
        <taxon>Brevundimonas</taxon>
    </lineage>
</organism>
<evidence type="ECO:0000313" key="1">
    <source>
        <dbReference type="EMBL" id="MET4683129.1"/>
    </source>
</evidence>
<gene>
    <name evidence="1" type="ORF">ABIE19_001038</name>
</gene>
<protein>
    <submittedName>
        <fullName evidence="1">Uncharacterized protein</fullName>
    </submittedName>
</protein>
<dbReference type="EMBL" id="JBEPTF010000001">
    <property type="protein sequence ID" value="MET4683129.1"/>
    <property type="molecule type" value="Genomic_DNA"/>
</dbReference>
<accession>A0ABV2R969</accession>
<name>A0ABV2R969_9CAUL</name>
<keyword evidence="2" id="KW-1185">Reference proteome</keyword>
<comment type="caution">
    <text evidence="1">The sequence shown here is derived from an EMBL/GenBank/DDBJ whole genome shotgun (WGS) entry which is preliminary data.</text>
</comment>
<dbReference type="RefSeq" id="WP_354088064.1">
    <property type="nucleotide sequence ID" value="NZ_JBEPTF010000001.1"/>
</dbReference>
<evidence type="ECO:0000313" key="2">
    <source>
        <dbReference type="Proteomes" id="UP001549313"/>
    </source>
</evidence>
<dbReference type="Proteomes" id="UP001549313">
    <property type="component" value="Unassembled WGS sequence"/>
</dbReference>